<dbReference type="EMBL" id="CAJVPI010001558">
    <property type="protein sequence ID" value="CAG8618242.1"/>
    <property type="molecule type" value="Genomic_DNA"/>
</dbReference>
<dbReference type="Proteomes" id="UP000789739">
    <property type="component" value="Unassembled WGS sequence"/>
</dbReference>
<keyword evidence="3" id="KW-1185">Reference proteome</keyword>
<gene>
    <name evidence="2" type="ORF">PBRASI_LOCUS8554</name>
</gene>
<evidence type="ECO:0000313" key="2">
    <source>
        <dbReference type="EMBL" id="CAG8618242.1"/>
    </source>
</evidence>
<dbReference type="AlphaFoldDB" id="A0A9N9CW11"/>
<feature type="region of interest" description="Disordered" evidence="1">
    <location>
        <begin position="112"/>
        <end position="161"/>
    </location>
</feature>
<sequence length="161" mass="17044">MTWVEMQSYCRPDGGGTNIFPQLITDPANSSALKMTVPPHSAGSSSCPMSSGGFCTGGHGVRYEYKITILGMTDSYGMTADDDNSGVFAFQDRNKIGIQQFGNVIIDRTINEPEGMPSSSTLPATGITPATVPATPFNPNQFPQSGNLMPNPTGSGEQEFP</sequence>
<reference evidence="2" key="1">
    <citation type="submission" date="2021-06" db="EMBL/GenBank/DDBJ databases">
        <authorList>
            <person name="Kallberg Y."/>
            <person name="Tangrot J."/>
            <person name="Rosling A."/>
        </authorList>
    </citation>
    <scope>NUCLEOTIDE SEQUENCE</scope>
    <source>
        <strain evidence="2">BR232B</strain>
    </source>
</reference>
<accession>A0A9N9CW11</accession>
<comment type="caution">
    <text evidence="2">The sequence shown here is derived from an EMBL/GenBank/DDBJ whole genome shotgun (WGS) entry which is preliminary data.</text>
</comment>
<organism evidence="2 3">
    <name type="scientific">Paraglomus brasilianum</name>
    <dbReference type="NCBI Taxonomy" id="144538"/>
    <lineage>
        <taxon>Eukaryota</taxon>
        <taxon>Fungi</taxon>
        <taxon>Fungi incertae sedis</taxon>
        <taxon>Mucoromycota</taxon>
        <taxon>Glomeromycotina</taxon>
        <taxon>Glomeromycetes</taxon>
        <taxon>Paraglomerales</taxon>
        <taxon>Paraglomeraceae</taxon>
        <taxon>Paraglomus</taxon>
    </lineage>
</organism>
<name>A0A9N9CW11_9GLOM</name>
<feature type="compositionally biased region" description="Polar residues" evidence="1">
    <location>
        <begin position="137"/>
        <end position="161"/>
    </location>
</feature>
<proteinExistence type="predicted"/>
<feature type="non-terminal residue" evidence="2">
    <location>
        <position position="1"/>
    </location>
</feature>
<protein>
    <submittedName>
        <fullName evidence="2">1058_t:CDS:1</fullName>
    </submittedName>
</protein>
<evidence type="ECO:0000313" key="3">
    <source>
        <dbReference type="Proteomes" id="UP000789739"/>
    </source>
</evidence>
<evidence type="ECO:0000256" key="1">
    <source>
        <dbReference type="SAM" id="MobiDB-lite"/>
    </source>
</evidence>
<dbReference type="OrthoDB" id="10372828at2759"/>